<reference evidence="1 2" key="1">
    <citation type="submission" date="2019-01" db="EMBL/GenBank/DDBJ databases">
        <title>Draft genome sequence of Psathyrella aberdarensis IHI B618.</title>
        <authorList>
            <person name="Buettner E."/>
            <person name="Kellner H."/>
        </authorList>
    </citation>
    <scope>NUCLEOTIDE SEQUENCE [LARGE SCALE GENOMIC DNA]</scope>
    <source>
        <strain evidence="1 2">IHI B618</strain>
    </source>
</reference>
<keyword evidence="2" id="KW-1185">Reference proteome</keyword>
<dbReference type="Proteomes" id="UP000290288">
    <property type="component" value="Unassembled WGS sequence"/>
</dbReference>
<sequence>MPGPSEPTNDQLNNVLEYIVEDVAKLKNGVKMEVYNDTDSDLIDAEIFADFL</sequence>
<name>A0A4Q2D9S6_9AGAR</name>
<protein>
    <submittedName>
        <fullName evidence="1">Uncharacterized protein</fullName>
    </submittedName>
</protein>
<dbReference type="EMBL" id="SDEE01000448">
    <property type="protein sequence ID" value="RXW16337.1"/>
    <property type="molecule type" value="Genomic_DNA"/>
</dbReference>
<gene>
    <name evidence="1" type="ORF">EST38_g9512</name>
</gene>
<dbReference type="OrthoDB" id="3248986at2759"/>
<comment type="caution">
    <text evidence="1">The sequence shown here is derived from an EMBL/GenBank/DDBJ whole genome shotgun (WGS) entry which is preliminary data.</text>
</comment>
<evidence type="ECO:0000313" key="2">
    <source>
        <dbReference type="Proteomes" id="UP000290288"/>
    </source>
</evidence>
<proteinExistence type="predicted"/>
<accession>A0A4Q2D9S6</accession>
<dbReference type="AlphaFoldDB" id="A0A4Q2D9S6"/>
<organism evidence="1 2">
    <name type="scientific">Candolleomyces aberdarensis</name>
    <dbReference type="NCBI Taxonomy" id="2316362"/>
    <lineage>
        <taxon>Eukaryota</taxon>
        <taxon>Fungi</taxon>
        <taxon>Dikarya</taxon>
        <taxon>Basidiomycota</taxon>
        <taxon>Agaricomycotina</taxon>
        <taxon>Agaricomycetes</taxon>
        <taxon>Agaricomycetidae</taxon>
        <taxon>Agaricales</taxon>
        <taxon>Agaricineae</taxon>
        <taxon>Psathyrellaceae</taxon>
        <taxon>Candolleomyces</taxon>
    </lineage>
</organism>
<evidence type="ECO:0000313" key="1">
    <source>
        <dbReference type="EMBL" id="RXW16337.1"/>
    </source>
</evidence>